<dbReference type="EMBL" id="ATLV01019155">
    <property type="status" value="NOT_ANNOTATED_CDS"/>
    <property type="molecule type" value="Genomic_DNA"/>
</dbReference>
<dbReference type="EMBL" id="KE525263">
    <property type="protein sequence ID" value="KFB43813.1"/>
    <property type="molecule type" value="Genomic_DNA"/>
</dbReference>
<protein>
    <submittedName>
        <fullName evidence="1 2">Uncharacterized protein</fullName>
    </submittedName>
</protein>
<reference evidence="2" key="2">
    <citation type="submission" date="2020-05" db="UniProtKB">
        <authorList>
            <consortium name="EnsemblMetazoa"/>
        </authorList>
    </citation>
    <scope>IDENTIFICATION</scope>
</reference>
<reference evidence="1 3" key="1">
    <citation type="journal article" date="2014" name="BMC Genomics">
        <title>Genome sequence of Anopheles sinensis provides insight into genetics basis of mosquito competence for malaria parasites.</title>
        <authorList>
            <person name="Zhou D."/>
            <person name="Zhang D."/>
            <person name="Ding G."/>
            <person name="Shi L."/>
            <person name="Hou Q."/>
            <person name="Ye Y."/>
            <person name="Xu Y."/>
            <person name="Zhou H."/>
            <person name="Xiong C."/>
            <person name="Li S."/>
            <person name="Yu J."/>
            <person name="Hong S."/>
            <person name="Yu X."/>
            <person name="Zou P."/>
            <person name="Chen C."/>
            <person name="Chang X."/>
            <person name="Wang W."/>
            <person name="Lv Y."/>
            <person name="Sun Y."/>
            <person name="Ma L."/>
            <person name="Shen B."/>
            <person name="Zhu C."/>
        </authorList>
    </citation>
    <scope>NUCLEOTIDE SEQUENCE [LARGE SCALE GENOMIC DNA]</scope>
</reference>
<gene>
    <name evidence="1" type="ORF">ZHAS_00011655</name>
</gene>
<keyword evidence="3" id="KW-1185">Reference proteome</keyword>
<organism evidence="1">
    <name type="scientific">Anopheles sinensis</name>
    <name type="common">Mosquito</name>
    <dbReference type="NCBI Taxonomy" id="74873"/>
    <lineage>
        <taxon>Eukaryota</taxon>
        <taxon>Metazoa</taxon>
        <taxon>Ecdysozoa</taxon>
        <taxon>Arthropoda</taxon>
        <taxon>Hexapoda</taxon>
        <taxon>Insecta</taxon>
        <taxon>Pterygota</taxon>
        <taxon>Neoptera</taxon>
        <taxon>Endopterygota</taxon>
        <taxon>Diptera</taxon>
        <taxon>Nematocera</taxon>
        <taxon>Culicoidea</taxon>
        <taxon>Culicidae</taxon>
        <taxon>Anophelinae</taxon>
        <taxon>Anopheles</taxon>
    </lineage>
</organism>
<dbReference type="VEuPathDB" id="VectorBase:ASIC011655"/>
<dbReference type="Proteomes" id="UP000030765">
    <property type="component" value="Unassembled WGS sequence"/>
</dbReference>
<accession>A0A084W0R9</accession>
<dbReference type="EnsemblMetazoa" id="ASIC011655-RA">
    <property type="protein sequence ID" value="ASIC011655-PA"/>
    <property type="gene ID" value="ASIC011655"/>
</dbReference>
<proteinExistence type="predicted"/>
<evidence type="ECO:0000313" key="3">
    <source>
        <dbReference type="Proteomes" id="UP000030765"/>
    </source>
</evidence>
<dbReference type="AlphaFoldDB" id="A0A084W0R9"/>
<name>A0A084W0R9_ANOSI</name>
<evidence type="ECO:0000313" key="1">
    <source>
        <dbReference type="EMBL" id="KFB43813.1"/>
    </source>
</evidence>
<evidence type="ECO:0000313" key="2">
    <source>
        <dbReference type="EnsemblMetazoa" id="ASIC011655-PA"/>
    </source>
</evidence>
<sequence>MEETRALSALASVDVLASAFHSMYHHHSVRWVMIVLSVQLSAGGTVLSWVSLRHSEDGCNCSRPLHTSARRGSVVVKSVAGWASDKVRQPNLGAVQETDTVSSEILLIPGCRTFRTLRRVVAIY</sequence>